<keyword evidence="3" id="KW-1185">Reference proteome</keyword>
<keyword evidence="2" id="KW-0614">Plasmid</keyword>
<dbReference type="RefSeq" id="WP_083080087.1">
    <property type="nucleotide sequence ID" value="NZ_CP053563.1"/>
</dbReference>
<feature type="signal peptide" evidence="1">
    <location>
        <begin position="1"/>
        <end position="22"/>
    </location>
</feature>
<evidence type="ECO:0000313" key="3">
    <source>
        <dbReference type="Proteomes" id="UP000192422"/>
    </source>
</evidence>
<sequence length="307" mass="32939">MNVKIILLVAVGMVLIVGSATATLVGIQHANERVAEVQRRLDAYGDRIPVPVPAHEIAQGEAVSASDFKTVEIPKSLLPEGILDYLPKLPKTKTASYIALSDLQIGRVMLPIDLGVRDDAGSAPGELSIPGNNLAVIVPQNLSEMRDTLKEGGRVDLFWQHDIGGGTIETRLLADNIHVVSFLRSEGEPPQWNKVPAAKATAVMVEARAKVVARLLHAKTSGKLWIASAQGISRARNGEIVVDNSQLRDLPLAVRKGTAAPTTEPVTAPQRLANTLESQMNSSQNEKLCSLSVVRQATRSVIQVPCE</sequence>
<feature type="chain" id="PRO_5045383666" evidence="1">
    <location>
        <begin position="23"/>
        <end position="307"/>
    </location>
</feature>
<organism evidence="2 3">
    <name type="scientific">Thioclava electrotropha</name>
    <dbReference type="NCBI Taxonomy" id="1549850"/>
    <lineage>
        <taxon>Bacteria</taxon>
        <taxon>Pseudomonadati</taxon>
        <taxon>Pseudomonadota</taxon>
        <taxon>Alphaproteobacteria</taxon>
        <taxon>Rhodobacterales</taxon>
        <taxon>Paracoccaceae</taxon>
        <taxon>Thioclava</taxon>
    </lineage>
</organism>
<dbReference type="CDD" id="cd11614">
    <property type="entry name" value="SAF_CpaB_FlgA_like"/>
    <property type="match status" value="1"/>
</dbReference>
<name>A0ABX6Z0I4_9RHOB</name>
<proteinExistence type="predicted"/>
<accession>A0ABX6Z0I4</accession>
<geneLocation type="plasmid" evidence="2 3">
    <name>pTElox9</name>
</geneLocation>
<keyword evidence="1" id="KW-0732">Signal</keyword>
<protein>
    <submittedName>
        <fullName evidence="2">SAF domain-containing protein</fullName>
    </submittedName>
</protein>
<evidence type="ECO:0000256" key="1">
    <source>
        <dbReference type="SAM" id="SignalP"/>
    </source>
</evidence>
<evidence type="ECO:0000313" key="2">
    <source>
        <dbReference type="EMBL" id="QPZ93362.1"/>
    </source>
</evidence>
<reference evidence="2 3" key="1">
    <citation type="submission" date="2020-05" db="EMBL/GenBank/DDBJ databases">
        <title>Thioclava electrotropha strain Elox9 finished genome.</title>
        <authorList>
            <person name="Rowe A.R."/>
            <person name="Wilbanks E.G."/>
        </authorList>
    </citation>
    <scope>NUCLEOTIDE SEQUENCE [LARGE SCALE GENOMIC DNA]</scope>
    <source>
        <strain evidence="2 3">Elox9</strain>
        <plasmid evidence="2 3">pTElox9</plasmid>
    </source>
</reference>
<gene>
    <name evidence="2" type="ORF">AKL02_020490</name>
</gene>
<dbReference type="EMBL" id="CP053563">
    <property type="protein sequence ID" value="QPZ93362.1"/>
    <property type="molecule type" value="Genomic_DNA"/>
</dbReference>
<dbReference type="Proteomes" id="UP000192422">
    <property type="component" value="Plasmid pTElox9"/>
</dbReference>